<dbReference type="EMBL" id="BARU01000417">
    <property type="protein sequence ID" value="GAH20441.1"/>
    <property type="molecule type" value="Genomic_DNA"/>
</dbReference>
<accession>X1DHT0</accession>
<comment type="caution">
    <text evidence="2">The sequence shown here is derived from an EMBL/GenBank/DDBJ whole genome shotgun (WGS) entry which is preliminary data.</text>
</comment>
<dbReference type="Gene3D" id="3.40.50.720">
    <property type="entry name" value="NAD(P)-binding Rossmann-like Domain"/>
    <property type="match status" value="1"/>
</dbReference>
<reference evidence="2" key="1">
    <citation type="journal article" date="2014" name="Front. Microbiol.">
        <title>High frequency of phylogenetically diverse reductive dehalogenase-homologous genes in deep subseafloor sedimentary metagenomes.</title>
        <authorList>
            <person name="Kawai M."/>
            <person name="Futagami T."/>
            <person name="Toyoda A."/>
            <person name="Takaki Y."/>
            <person name="Nishi S."/>
            <person name="Hori S."/>
            <person name="Arai W."/>
            <person name="Tsubouchi T."/>
            <person name="Morono Y."/>
            <person name="Uchiyama I."/>
            <person name="Ito T."/>
            <person name="Fujiyama A."/>
            <person name="Inagaki F."/>
            <person name="Takami H."/>
        </authorList>
    </citation>
    <scope>NUCLEOTIDE SEQUENCE</scope>
    <source>
        <strain evidence="2">Expedition CK06-06</strain>
    </source>
</reference>
<dbReference type="InterPro" id="IPR051783">
    <property type="entry name" value="NAD(P)-dependent_oxidoreduct"/>
</dbReference>
<protein>
    <recommendedName>
        <fullName evidence="1">NAD(P)-binding domain-containing protein</fullName>
    </recommendedName>
</protein>
<dbReference type="PANTHER" id="PTHR48079:SF6">
    <property type="entry name" value="NAD(P)-BINDING DOMAIN-CONTAINING PROTEIN-RELATED"/>
    <property type="match status" value="1"/>
</dbReference>
<evidence type="ECO:0000259" key="1">
    <source>
        <dbReference type="Pfam" id="PF16363"/>
    </source>
</evidence>
<dbReference type="PANTHER" id="PTHR48079">
    <property type="entry name" value="PROTEIN YEEZ"/>
    <property type="match status" value="1"/>
</dbReference>
<evidence type="ECO:0000313" key="2">
    <source>
        <dbReference type="EMBL" id="GAH20441.1"/>
    </source>
</evidence>
<gene>
    <name evidence="2" type="ORF">S03H2_01432</name>
</gene>
<name>X1DHT0_9ZZZZ</name>
<dbReference type="InterPro" id="IPR036291">
    <property type="entry name" value="NAD(P)-bd_dom_sf"/>
</dbReference>
<dbReference type="Pfam" id="PF16363">
    <property type="entry name" value="GDP_Man_Dehyd"/>
    <property type="match status" value="1"/>
</dbReference>
<dbReference type="AlphaFoldDB" id="X1DHT0"/>
<dbReference type="GO" id="GO:0005737">
    <property type="term" value="C:cytoplasm"/>
    <property type="evidence" value="ECO:0007669"/>
    <property type="project" value="TreeGrafter"/>
</dbReference>
<dbReference type="SUPFAM" id="SSF51735">
    <property type="entry name" value="NAD(P)-binding Rossmann-fold domains"/>
    <property type="match status" value="1"/>
</dbReference>
<sequence length="99" mass="11318">MKEKYLVTGANGFIGSHLVDALVSKRRFVKVLIRENSNIYNIEEHVKKKRIEIVYGDMRERRSLKEALDNCNVICNVGALTDLSASRKAFLDVNVHSLR</sequence>
<proteinExistence type="predicted"/>
<dbReference type="GO" id="GO:0004029">
    <property type="term" value="F:aldehyde dehydrogenase (NAD+) activity"/>
    <property type="evidence" value="ECO:0007669"/>
    <property type="project" value="TreeGrafter"/>
</dbReference>
<feature type="non-terminal residue" evidence="2">
    <location>
        <position position="99"/>
    </location>
</feature>
<dbReference type="InterPro" id="IPR016040">
    <property type="entry name" value="NAD(P)-bd_dom"/>
</dbReference>
<feature type="domain" description="NAD(P)-binding" evidence="1">
    <location>
        <begin position="6"/>
        <end position="87"/>
    </location>
</feature>
<organism evidence="2">
    <name type="scientific">marine sediment metagenome</name>
    <dbReference type="NCBI Taxonomy" id="412755"/>
    <lineage>
        <taxon>unclassified sequences</taxon>
        <taxon>metagenomes</taxon>
        <taxon>ecological metagenomes</taxon>
    </lineage>
</organism>